<name>A0ABN8T3V8_9CNID</name>
<proteinExistence type="predicted"/>
<evidence type="ECO:0000313" key="1">
    <source>
        <dbReference type="EMBL" id="CAH3198971.1"/>
    </source>
</evidence>
<keyword evidence="2" id="KW-1185">Reference proteome</keyword>
<evidence type="ECO:0000313" key="2">
    <source>
        <dbReference type="Proteomes" id="UP001159427"/>
    </source>
</evidence>
<dbReference type="EMBL" id="CALNXI010006225">
    <property type="protein sequence ID" value="CAH3198971.1"/>
    <property type="molecule type" value="Genomic_DNA"/>
</dbReference>
<reference evidence="1 2" key="1">
    <citation type="submission" date="2022-05" db="EMBL/GenBank/DDBJ databases">
        <authorList>
            <consortium name="Genoscope - CEA"/>
            <person name="William W."/>
        </authorList>
    </citation>
    <scope>NUCLEOTIDE SEQUENCE [LARGE SCALE GENOMIC DNA]</scope>
</reference>
<gene>
    <name evidence="1" type="ORF">PEVE_00037691</name>
</gene>
<accession>A0ABN8T3V8</accession>
<comment type="caution">
    <text evidence="1">The sequence shown here is derived from an EMBL/GenBank/DDBJ whole genome shotgun (WGS) entry which is preliminary data.</text>
</comment>
<sequence length="110" mass="12964">MENVLGIEDAKDMELQRVHRIGKPKSENGNGSRTIIARFLRFSDRERVFKCGHKLKDTGYKMYEDFPKELHDLRKAQMNKLKKARQEGKRANFSKSEPDKLYIDGKYVKM</sequence>
<dbReference type="Proteomes" id="UP001159427">
    <property type="component" value="Unassembled WGS sequence"/>
</dbReference>
<dbReference type="Gene3D" id="3.30.70.1820">
    <property type="entry name" value="L1 transposable element, RRM domain"/>
    <property type="match status" value="1"/>
</dbReference>
<protein>
    <submittedName>
        <fullName evidence="1">Uncharacterized protein</fullName>
    </submittedName>
</protein>
<organism evidence="1 2">
    <name type="scientific">Porites evermanni</name>
    <dbReference type="NCBI Taxonomy" id="104178"/>
    <lineage>
        <taxon>Eukaryota</taxon>
        <taxon>Metazoa</taxon>
        <taxon>Cnidaria</taxon>
        <taxon>Anthozoa</taxon>
        <taxon>Hexacorallia</taxon>
        <taxon>Scleractinia</taxon>
        <taxon>Fungiina</taxon>
        <taxon>Poritidae</taxon>
        <taxon>Porites</taxon>
    </lineage>
</organism>